<protein>
    <submittedName>
        <fullName evidence="2">Uncharacterized protein</fullName>
    </submittedName>
</protein>
<evidence type="ECO:0000313" key="3">
    <source>
        <dbReference type="Proteomes" id="UP001165341"/>
    </source>
</evidence>
<proteinExistence type="predicted"/>
<feature type="transmembrane region" description="Helical" evidence="1">
    <location>
        <begin position="12"/>
        <end position="31"/>
    </location>
</feature>
<name>A0AA41QXX7_9MICO</name>
<accession>A0AA41QXX7</accession>
<feature type="transmembrane region" description="Helical" evidence="1">
    <location>
        <begin position="51"/>
        <end position="76"/>
    </location>
</feature>
<reference evidence="2" key="1">
    <citation type="submission" date="2022-03" db="EMBL/GenBank/DDBJ databases">
        <title>Cryobacterium sp. nov. strain ZS14-85, isolated from Antarctic soil.</title>
        <authorList>
            <person name="Li J."/>
            <person name="Niu G."/>
        </authorList>
    </citation>
    <scope>NUCLEOTIDE SEQUENCE</scope>
    <source>
        <strain evidence="2">ZS14-85</strain>
    </source>
</reference>
<dbReference type="RefSeq" id="WP_243012848.1">
    <property type="nucleotide sequence ID" value="NZ_JALGAR010000004.1"/>
</dbReference>
<evidence type="ECO:0000313" key="2">
    <source>
        <dbReference type="EMBL" id="MCI4659309.1"/>
    </source>
</evidence>
<organism evidence="2 3">
    <name type="scientific">Cryobacterium zhongshanensis</name>
    <dbReference type="NCBI Taxonomy" id="2928153"/>
    <lineage>
        <taxon>Bacteria</taxon>
        <taxon>Bacillati</taxon>
        <taxon>Actinomycetota</taxon>
        <taxon>Actinomycetes</taxon>
        <taxon>Micrococcales</taxon>
        <taxon>Microbacteriaceae</taxon>
        <taxon>Cryobacterium</taxon>
    </lineage>
</organism>
<keyword evidence="1" id="KW-0812">Transmembrane</keyword>
<comment type="caution">
    <text evidence="2">The sequence shown here is derived from an EMBL/GenBank/DDBJ whole genome shotgun (WGS) entry which is preliminary data.</text>
</comment>
<dbReference type="EMBL" id="JALGAR010000004">
    <property type="protein sequence ID" value="MCI4659309.1"/>
    <property type="molecule type" value="Genomic_DNA"/>
</dbReference>
<feature type="transmembrane region" description="Helical" evidence="1">
    <location>
        <begin position="83"/>
        <end position="107"/>
    </location>
</feature>
<evidence type="ECO:0000256" key="1">
    <source>
        <dbReference type="SAM" id="Phobius"/>
    </source>
</evidence>
<sequence>MKLNVSAALVRGILIGLLLFGAVSAFAGMVLCSGFNGGGLPLAYLDGTPFSSYFVPGLILGVVAGGTQLLAAVGLLRRSGWALIATVVAGFGMMIWIFVEIALIRQYSDLQTIYFSLGALELIAVFALLGLAPGVVRDLEPARERVAR</sequence>
<keyword evidence="1" id="KW-1133">Transmembrane helix</keyword>
<dbReference type="Proteomes" id="UP001165341">
    <property type="component" value="Unassembled WGS sequence"/>
</dbReference>
<dbReference type="AlphaFoldDB" id="A0AA41QXX7"/>
<feature type="transmembrane region" description="Helical" evidence="1">
    <location>
        <begin position="113"/>
        <end position="136"/>
    </location>
</feature>
<gene>
    <name evidence="2" type="ORF">MQH31_16000</name>
</gene>
<keyword evidence="1" id="KW-0472">Membrane</keyword>
<keyword evidence="3" id="KW-1185">Reference proteome</keyword>